<comment type="similarity">
    <text evidence="13">Belongs to the RING-type zinc finger family. ATL subfamily.</text>
</comment>
<comment type="pathway">
    <text evidence="3">Protein modification; protein ubiquitination.</text>
</comment>
<evidence type="ECO:0000256" key="4">
    <source>
        <dbReference type="ARBA" id="ARBA00012483"/>
    </source>
</evidence>
<dbReference type="PROSITE" id="PS50089">
    <property type="entry name" value="ZF_RING_2"/>
    <property type="match status" value="1"/>
</dbReference>
<evidence type="ECO:0000256" key="15">
    <source>
        <dbReference type="SAM" id="Phobius"/>
    </source>
</evidence>
<evidence type="ECO:0000256" key="9">
    <source>
        <dbReference type="ARBA" id="ARBA00022786"/>
    </source>
</evidence>
<keyword evidence="18" id="KW-1185">Reference proteome</keyword>
<evidence type="ECO:0000256" key="6">
    <source>
        <dbReference type="ARBA" id="ARBA00022692"/>
    </source>
</evidence>
<comment type="catalytic activity">
    <reaction evidence="1">
        <text>S-ubiquitinyl-[E2 ubiquitin-conjugating enzyme]-L-cysteine + [acceptor protein]-L-lysine = [E2 ubiquitin-conjugating enzyme]-L-cysteine + N(6)-ubiquitinyl-[acceptor protein]-L-lysine.</text>
        <dbReference type="EC" id="2.3.2.27"/>
    </reaction>
</comment>
<dbReference type="SMART" id="SM00184">
    <property type="entry name" value="RING"/>
    <property type="match status" value="1"/>
</dbReference>
<dbReference type="Gene3D" id="3.30.40.10">
    <property type="entry name" value="Zinc/RING finger domain, C3HC4 (zinc finger)"/>
    <property type="match status" value="1"/>
</dbReference>
<evidence type="ECO:0000259" key="16">
    <source>
        <dbReference type="PROSITE" id="PS50089"/>
    </source>
</evidence>
<keyword evidence="7" id="KW-0479">Metal-binding</keyword>
<dbReference type="InterPro" id="IPR013083">
    <property type="entry name" value="Znf_RING/FYVE/PHD"/>
</dbReference>
<sequence length="494" mass="56051">MDEKADTFLSVSSNPYSSYYPTDDNFDLNNTSFRHPTLLLFFCLLSAILFVFILLHLLIRLILRPTTELDDAYDEENATVLHGRLQTFLNIRSSGVDQSFIDALPLFHYKTIIGLRHDVPFDCPVCLSEFKPEDELRLLPKCSHAFHVDCIDRWLLTNSTCPLCRDDLLLGLTASFSPDVLLVESIGESFQDSGSHLGSTRFDDIRTISGEISDQNDESKPENDEKVVLVKLGKFKNIDTNKTEDNNNGGIRRWFSMGDIEYVMPEDTFLQIHVAMKKKQPVLSQGPIKSVFIERANHNRKENFSIPKKTWRTSFNEIRGLAGRRAYSFRFPAKLSGSGDVGMGLAGRRAYSFRFPAKLSGSGDVGMAKDDNYLATSDTNSHSFTRSNVFWSFWGQEKVSNSSFFASDCVSGVQEVMKMEKCKKVKHQSRKGRKEKLKCRETCMRRNLGILRRIVPGCEVVDDEEALILKSIQHLMLLKSQVTFLRKLADVCGV</sequence>
<dbReference type="PANTHER" id="PTHR45768">
    <property type="entry name" value="E3 UBIQUITIN-PROTEIN LIGASE RNF13-LIKE"/>
    <property type="match status" value="1"/>
</dbReference>
<keyword evidence="9" id="KW-0833">Ubl conjugation pathway</keyword>
<evidence type="ECO:0000256" key="8">
    <source>
        <dbReference type="ARBA" id="ARBA00022771"/>
    </source>
</evidence>
<evidence type="ECO:0000256" key="5">
    <source>
        <dbReference type="ARBA" id="ARBA00022679"/>
    </source>
</evidence>
<dbReference type="EC" id="2.3.2.27" evidence="4"/>
<protein>
    <recommendedName>
        <fullName evidence="4">RING-type E3 ubiquitin transferase</fullName>
        <ecNumber evidence="4">2.3.2.27</ecNumber>
    </recommendedName>
</protein>
<keyword evidence="11 15" id="KW-1133">Transmembrane helix</keyword>
<evidence type="ECO:0000256" key="13">
    <source>
        <dbReference type="ARBA" id="ARBA00024209"/>
    </source>
</evidence>
<comment type="caution">
    <text evidence="17">The sequence shown here is derived from an EMBL/GenBank/DDBJ whole genome shotgun (WGS) entry which is preliminary data.</text>
</comment>
<dbReference type="GO" id="GO:0016020">
    <property type="term" value="C:membrane"/>
    <property type="evidence" value="ECO:0007669"/>
    <property type="project" value="UniProtKB-SubCell"/>
</dbReference>
<dbReference type="SUPFAM" id="SSF57850">
    <property type="entry name" value="RING/U-box"/>
    <property type="match status" value="1"/>
</dbReference>
<dbReference type="AlphaFoldDB" id="A0A6D2KHH1"/>
<reference evidence="17" key="1">
    <citation type="submission" date="2020-01" db="EMBL/GenBank/DDBJ databases">
        <authorList>
            <person name="Mishra B."/>
        </authorList>
    </citation>
    <scope>NUCLEOTIDE SEQUENCE [LARGE SCALE GENOMIC DNA]</scope>
</reference>
<accession>A0A6D2KHH1</accession>
<evidence type="ECO:0000256" key="7">
    <source>
        <dbReference type="ARBA" id="ARBA00022723"/>
    </source>
</evidence>
<keyword evidence="10" id="KW-0862">Zinc</keyword>
<dbReference type="PANTHER" id="PTHR45768:SF10">
    <property type="entry name" value="RING-H2 FINGER PROTEIN ATL13-RELATED"/>
    <property type="match status" value="1"/>
</dbReference>
<dbReference type="OrthoDB" id="8062037at2759"/>
<evidence type="ECO:0000313" key="17">
    <source>
        <dbReference type="EMBL" id="CAA7052612.1"/>
    </source>
</evidence>
<keyword evidence="5" id="KW-0808">Transferase</keyword>
<keyword evidence="12 15" id="KW-0472">Membrane</keyword>
<name>A0A6D2KHH1_9BRAS</name>
<keyword evidence="6 15" id="KW-0812">Transmembrane</keyword>
<evidence type="ECO:0000256" key="14">
    <source>
        <dbReference type="PROSITE-ProRule" id="PRU00175"/>
    </source>
</evidence>
<feature type="transmembrane region" description="Helical" evidence="15">
    <location>
        <begin position="38"/>
        <end position="59"/>
    </location>
</feature>
<evidence type="ECO:0000256" key="11">
    <source>
        <dbReference type="ARBA" id="ARBA00022989"/>
    </source>
</evidence>
<evidence type="ECO:0000256" key="10">
    <source>
        <dbReference type="ARBA" id="ARBA00022833"/>
    </source>
</evidence>
<evidence type="ECO:0000313" key="18">
    <source>
        <dbReference type="Proteomes" id="UP000467841"/>
    </source>
</evidence>
<evidence type="ECO:0000256" key="12">
    <source>
        <dbReference type="ARBA" id="ARBA00023136"/>
    </source>
</evidence>
<dbReference type="EMBL" id="CACVBM020001504">
    <property type="protein sequence ID" value="CAA7052612.1"/>
    <property type="molecule type" value="Genomic_DNA"/>
</dbReference>
<proteinExistence type="inferred from homology"/>
<feature type="domain" description="RING-type" evidence="16">
    <location>
        <begin position="123"/>
        <end position="165"/>
    </location>
</feature>
<organism evidence="17 18">
    <name type="scientific">Microthlaspi erraticum</name>
    <dbReference type="NCBI Taxonomy" id="1685480"/>
    <lineage>
        <taxon>Eukaryota</taxon>
        <taxon>Viridiplantae</taxon>
        <taxon>Streptophyta</taxon>
        <taxon>Embryophyta</taxon>
        <taxon>Tracheophyta</taxon>
        <taxon>Spermatophyta</taxon>
        <taxon>Magnoliopsida</taxon>
        <taxon>eudicotyledons</taxon>
        <taxon>Gunneridae</taxon>
        <taxon>Pentapetalae</taxon>
        <taxon>rosids</taxon>
        <taxon>malvids</taxon>
        <taxon>Brassicales</taxon>
        <taxon>Brassicaceae</taxon>
        <taxon>Coluteocarpeae</taxon>
        <taxon>Microthlaspi</taxon>
    </lineage>
</organism>
<dbReference type="GO" id="GO:0008270">
    <property type="term" value="F:zinc ion binding"/>
    <property type="evidence" value="ECO:0007669"/>
    <property type="project" value="UniProtKB-KW"/>
</dbReference>
<dbReference type="Proteomes" id="UP000467841">
    <property type="component" value="Unassembled WGS sequence"/>
</dbReference>
<evidence type="ECO:0000256" key="1">
    <source>
        <dbReference type="ARBA" id="ARBA00000900"/>
    </source>
</evidence>
<gene>
    <name evidence="17" type="ORF">MERR_LOCUS39847</name>
</gene>
<dbReference type="InterPro" id="IPR001841">
    <property type="entry name" value="Znf_RING"/>
</dbReference>
<evidence type="ECO:0000256" key="3">
    <source>
        <dbReference type="ARBA" id="ARBA00004906"/>
    </source>
</evidence>
<dbReference type="CDD" id="cd16461">
    <property type="entry name" value="RING-H2_EL5-like"/>
    <property type="match status" value="1"/>
</dbReference>
<keyword evidence="8 14" id="KW-0863">Zinc-finger</keyword>
<evidence type="ECO:0000256" key="2">
    <source>
        <dbReference type="ARBA" id="ARBA00004167"/>
    </source>
</evidence>
<dbReference type="GO" id="GO:0061630">
    <property type="term" value="F:ubiquitin protein ligase activity"/>
    <property type="evidence" value="ECO:0007669"/>
    <property type="project" value="UniProtKB-EC"/>
</dbReference>
<dbReference type="FunFam" id="3.30.40.10:FF:000187">
    <property type="entry name" value="E3 ubiquitin-protein ligase ATL6"/>
    <property type="match status" value="1"/>
</dbReference>
<dbReference type="Pfam" id="PF13639">
    <property type="entry name" value="zf-RING_2"/>
    <property type="match status" value="1"/>
</dbReference>
<comment type="subcellular location">
    <subcellularLocation>
        <location evidence="2">Membrane</location>
        <topology evidence="2">Single-pass membrane protein</topology>
    </subcellularLocation>
</comment>